<feature type="transmembrane region" description="Helical" evidence="1">
    <location>
        <begin position="75"/>
        <end position="97"/>
    </location>
</feature>
<feature type="transmembrane region" description="Helical" evidence="1">
    <location>
        <begin position="126"/>
        <end position="145"/>
    </location>
</feature>
<feature type="transmembrane region" description="Helical" evidence="1">
    <location>
        <begin position="225"/>
        <end position="243"/>
    </location>
</feature>
<organism evidence="2 3">
    <name type="scientific">Anoxybacillus andreesenii</name>
    <dbReference type="NCBI Taxonomy" id="1325932"/>
    <lineage>
        <taxon>Bacteria</taxon>
        <taxon>Bacillati</taxon>
        <taxon>Bacillota</taxon>
        <taxon>Bacilli</taxon>
        <taxon>Bacillales</taxon>
        <taxon>Anoxybacillaceae</taxon>
        <taxon>Anoxybacillus</taxon>
    </lineage>
</organism>
<protein>
    <submittedName>
        <fullName evidence="2">Uncharacterized protein</fullName>
    </submittedName>
</protein>
<keyword evidence="1" id="KW-0472">Membrane</keyword>
<accession>A0ABT9V4A4</accession>
<feature type="transmembrane region" description="Helical" evidence="1">
    <location>
        <begin position="36"/>
        <end position="55"/>
    </location>
</feature>
<feature type="transmembrane region" description="Helical" evidence="1">
    <location>
        <begin position="198"/>
        <end position="216"/>
    </location>
</feature>
<dbReference type="EMBL" id="JAUSTU010000008">
    <property type="protein sequence ID" value="MDQ0155685.1"/>
    <property type="molecule type" value="Genomic_DNA"/>
</dbReference>
<dbReference type="Proteomes" id="UP001231362">
    <property type="component" value="Unassembled WGS sequence"/>
</dbReference>
<gene>
    <name evidence="2" type="ORF">J2S07_001990</name>
</gene>
<feature type="transmembrane region" description="Helical" evidence="1">
    <location>
        <begin position="157"/>
        <end position="178"/>
    </location>
</feature>
<evidence type="ECO:0000313" key="2">
    <source>
        <dbReference type="EMBL" id="MDQ0155685.1"/>
    </source>
</evidence>
<evidence type="ECO:0000313" key="3">
    <source>
        <dbReference type="Proteomes" id="UP001231362"/>
    </source>
</evidence>
<keyword evidence="1" id="KW-1133">Transmembrane helix</keyword>
<evidence type="ECO:0000256" key="1">
    <source>
        <dbReference type="SAM" id="Phobius"/>
    </source>
</evidence>
<sequence length="281" mass="33832">MKRKSSNKYPFIVLLMIHSALLLYTFRKQEKRKTLLVLLLSHVGLGYIFEILILNLLDAYKYLPKIFKNNYLDNIFGAILSQAIYIPFTAVFISGFHLKWKAKLIFLLYFQVVERLFIRLKLYKTFWWSPLYTTGFLAIFFPLSDKWYELLQKGNRFILNASFYLCTMGTEININYLMAVFGNFRMGRGKVYTWREHFLFTPLYGFVQALITTWFIRRDRLRGKIQAFVIGLVLDWVLYRCGFLKVKNAFIRFMVRGVMVYMASWFRKFIYREIREENEVY</sequence>
<keyword evidence="3" id="KW-1185">Reference proteome</keyword>
<dbReference type="RefSeq" id="WP_307150216.1">
    <property type="nucleotide sequence ID" value="NZ_JAUSTU010000008.1"/>
</dbReference>
<name>A0ABT9V4A4_9BACL</name>
<reference evidence="2 3" key="1">
    <citation type="submission" date="2023-07" db="EMBL/GenBank/DDBJ databases">
        <title>Genomic Encyclopedia of Type Strains, Phase IV (KMG-IV): sequencing the most valuable type-strain genomes for metagenomic binning, comparative biology and taxonomic classification.</title>
        <authorList>
            <person name="Goeker M."/>
        </authorList>
    </citation>
    <scope>NUCLEOTIDE SEQUENCE [LARGE SCALE GENOMIC DNA]</scope>
    <source>
        <strain evidence="2 3">DSM 23948</strain>
    </source>
</reference>
<feature type="transmembrane region" description="Helical" evidence="1">
    <location>
        <begin position="6"/>
        <end position="24"/>
    </location>
</feature>
<keyword evidence="1" id="KW-0812">Transmembrane</keyword>
<comment type="caution">
    <text evidence="2">The sequence shown here is derived from an EMBL/GenBank/DDBJ whole genome shotgun (WGS) entry which is preliminary data.</text>
</comment>
<proteinExistence type="predicted"/>